<dbReference type="PANTHER" id="PTHR30346">
    <property type="entry name" value="TRANSCRIPTIONAL DUAL REGULATOR HCAR-RELATED"/>
    <property type="match status" value="1"/>
</dbReference>
<dbReference type="CDD" id="cd05466">
    <property type="entry name" value="PBP2_LTTR_substrate"/>
    <property type="match status" value="1"/>
</dbReference>
<protein>
    <submittedName>
        <fullName evidence="6">LysR family transcriptional regulator</fullName>
    </submittedName>
</protein>
<dbReference type="InterPro" id="IPR000847">
    <property type="entry name" value="LysR_HTH_N"/>
</dbReference>
<dbReference type="Pfam" id="PF03466">
    <property type="entry name" value="LysR_substrate"/>
    <property type="match status" value="1"/>
</dbReference>
<dbReference type="PANTHER" id="PTHR30346:SF28">
    <property type="entry name" value="HTH-TYPE TRANSCRIPTIONAL REGULATOR CYNR"/>
    <property type="match status" value="1"/>
</dbReference>
<dbReference type="InterPro" id="IPR036390">
    <property type="entry name" value="WH_DNA-bd_sf"/>
</dbReference>
<proteinExistence type="inferred from homology"/>
<name>A0A5A9GMF5_AZOLI</name>
<dbReference type="SUPFAM" id="SSF53850">
    <property type="entry name" value="Periplasmic binding protein-like II"/>
    <property type="match status" value="1"/>
</dbReference>
<dbReference type="Gene3D" id="1.10.10.10">
    <property type="entry name" value="Winged helix-like DNA-binding domain superfamily/Winged helix DNA-binding domain"/>
    <property type="match status" value="1"/>
</dbReference>
<evidence type="ECO:0000256" key="3">
    <source>
        <dbReference type="ARBA" id="ARBA00023125"/>
    </source>
</evidence>
<dbReference type="GO" id="GO:0003677">
    <property type="term" value="F:DNA binding"/>
    <property type="evidence" value="ECO:0007669"/>
    <property type="project" value="UniProtKB-KW"/>
</dbReference>
<reference evidence="6 7" key="1">
    <citation type="submission" date="2019-08" db="EMBL/GenBank/DDBJ databases">
        <authorList>
            <person name="Grouzdev D."/>
            <person name="Tikhonova E."/>
            <person name="Kravchenko I."/>
        </authorList>
    </citation>
    <scope>NUCLEOTIDE SEQUENCE [LARGE SCALE GENOMIC DNA]</scope>
    <source>
        <strain evidence="6 7">59b</strain>
    </source>
</reference>
<keyword evidence="7" id="KW-1185">Reference proteome</keyword>
<dbReference type="SUPFAM" id="SSF46785">
    <property type="entry name" value="Winged helix' DNA-binding domain"/>
    <property type="match status" value="1"/>
</dbReference>
<evidence type="ECO:0000256" key="1">
    <source>
        <dbReference type="ARBA" id="ARBA00009437"/>
    </source>
</evidence>
<comment type="caution">
    <text evidence="6">The sequence shown here is derived from an EMBL/GenBank/DDBJ whole genome shotgun (WGS) entry which is preliminary data.</text>
</comment>
<dbReference type="InterPro" id="IPR005119">
    <property type="entry name" value="LysR_subst-bd"/>
</dbReference>
<gene>
    <name evidence="6" type="ORF">FZ942_14610</name>
</gene>
<sequence>MDRAPARAAAIVRPLIFSDIAHLLWLFLPPWGVVDEAKVFVVRTCMKCFGPIVRIAVGYGRTNRLEVAMEMHQIRYFLAVAETLNFTRAAEQCNVTQPSLTRAIQKLEDEMGGPLFSREHHNTHLTELGRLVQPHLEAIYSTNAAVLAEAKQYRSMDRAPLKLGVMCTIGPARLVGFLEQLRTRIPMLDLIIRDMPAKPLVEALLAGDLDVALVALPSFPERCTAKPLFSERYLIAFPKGHRFEGMNAVPLGELDGEDYLQRVHCEFRYHFEALGIPKRHSVNIRYHSEREDWVQAMIAAGMGCAVMPEHLPILPGLSTRVIIEPEVSRTIHLVTVAGRRFTPVEQVAIRMAQSYRWDATEPRGATPGWCDLVTDTLSPGGERA</sequence>
<dbReference type="PROSITE" id="PS50931">
    <property type="entry name" value="HTH_LYSR"/>
    <property type="match status" value="1"/>
</dbReference>
<evidence type="ECO:0000259" key="5">
    <source>
        <dbReference type="PROSITE" id="PS50931"/>
    </source>
</evidence>
<organism evidence="6 7">
    <name type="scientific">Azospirillum lipoferum</name>
    <dbReference type="NCBI Taxonomy" id="193"/>
    <lineage>
        <taxon>Bacteria</taxon>
        <taxon>Pseudomonadati</taxon>
        <taxon>Pseudomonadota</taxon>
        <taxon>Alphaproteobacteria</taxon>
        <taxon>Rhodospirillales</taxon>
        <taxon>Azospirillaceae</taxon>
        <taxon>Azospirillum</taxon>
    </lineage>
</organism>
<dbReference type="Gene3D" id="3.40.190.10">
    <property type="entry name" value="Periplasmic binding protein-like II"/>
    <property type="match status" value="2"/>
</dbReference>
<evidence type="ECO:0000256" key="4">
    <source>
        <dbReference type="ARBA" id="ARBA00023163"/>
    </source>
</evidence>
<keyword evidence="4" id="KW-0804">Transcription</keyword>
<evidence type="ECO:0000256" key="2">
    <source>
        <dbReference type="ARBA" id="ARBA00023015"/>
    </source>
</evidence>
<evidence type="ECO:0000313" key="7">
    <source>
        <dbReference type="Proteomes" id="UP000324927"/>
    </source>
</evidence>
<dbReference type="Proteomes" id="UP000324927">
    <property type="component" value="Unassembled WGS sequence"/>
</dbReference>
<dbReference type="GO" id="GO:0003700">
    <property type="term" value="F:DNA-binding transcription factor activity"/>
    <property type="evidence" value="ECO:0007669"/>
    <property type="project" value="InterPro"/>
</dbReference>
<dbReference type="EMBL" id="VTTN01000005">
    <property type="protein sequence ID" value="KAA0595630.1"/>
    <property type="molecule type" value="Genomic_DNA"/>
</dbReference>
<dbReference type="PRINTS" id="PR00039">
    <property type="entry name" value="HTHLYSR"/>
</dbReference>
<dbReference type="Pfam" id="PF00126">
    <property type="entry name" value="HTH_1"/>
    <property type="match status" value="1"/>
</dbReference>
<comment type="similarity">
    <text evidence="1">Belongs to the LysR transcriptional regulatory family.</text>
</comment>
<dbReference type="FunFam" id="1.10.10.10:FF:000001">
    <property type="entry name" value="LysR family transcriptional regulator"/>
    <property type="match status" value="1"/>
</dbReference>
<accession>A0A5A9GMF5</accession>
<dbReference type="InterPro" id="IPR036388">
    <property type="entry name" value="WH-like_DNA-bd_sf"/>
</dbReference>
<evidence type="ECO:0000313" key="6">
    <source>
        <dbReference type="EMBL" id="KAA0595630.1"/>
    </source>
</evidence>
<dbReference type="OrthoDB" id="7260751at2"/>
<keyword evidence="3" id="KW-0238">DNA-binding</keyword>
<dbReference type="AlphaFoldDB" id="A0A5A9GMF5"/>
<keyword evidence="2" id="KW-0805">Transcription regulation</keyword>
<dbReference type="GO" id="GO:0032993">
    <property type="term" value="C:protein-DNA complex"/>
    <property type="evidence" value="ECO:0007669"/>
    <property type="project" value="TreeGrafter"/>
</dbReference>
<feature type="domain" description="HTH lysR-type" evidence="5">
    <location>
        <begin position="69"/>
        <end position="126"/>
    </location>
</feature>